<dbReference type="Proteomes" id="UP001143545">
    <property type="component" value="Unassembled WGS sequence"/>
</dbReference>
<reference evidence="1" key="1">
    <citation type="submission" date="2022-07" db="EMBL/GenBank/DDBJ databases">
        <title>Taxonomy of Novel Oxalotrophic and Methylotrophic Bacteria.</title>
        <authorList>
            <person name="Sahin N."/>
            <person name="Tani A."/>
        </authorList>
    </citation>
    <scope>NUCLEOTIDE SEQUENCE</scope>
    <source>
        <strain evidence="1">AM327</strain>
    </source>
</reference>
<protein>
    <recommendedName>
        <fullName evidence="3">Transposase</fullName>
    </recommendedName>
</protein>
<dbReference type="EMBL" id="BRVP01000015">
    <property type="protein sequence ID" value="GLB53177.1"/>
    <property type="molecule type" value="Genomic_DNA"/>
</dbReference>
<sequence>MENIERKGVKRTQRDYNMAFKLAVISQVEKGELTYKQAQGNEFISYLLFVWGKSPIYLSAVNQSS</sequence>
<accession>A0A9W6B7D6</accession>
<evidence type="ECO:0000313" key="1">
    <source>
        <dbReference type="EMBL" id="GLB53177.1"/>
    </source>
</evidence>
<dbReference type="AlphaFoldDB" id="A0A9W6B7D6"/>
<organism evidence="1 2">
    <name type="scientific">Neptunitalea chrysea</name>
    <dbReference type="NCBI Taxonomy" id="1647581"/>
    <lineage>
        <taxon>Bacteria</taxon>
        <taxon>Pseudomonadati</taxon>
        <taxon>Bacteroidota</taxon>
        <taxon>Flavobacteriia</taxon>
        <taxon>Flavobacteriales</taxon>
        <taxon>Flavobacteriaceae</taxon>
        <taxon>Neptunitalea</taxon>
    </lineage>
</organism>
<proteinExistence type="predicted"/>
<comment type="caution">
    <text evidence="1">The sequence shown here is derived from an EMBL/GenBank/DDBJ whole genome shotgun (WGS) entry which is preliminary data.</text>
</comment>
<evidence type="ECO:0008006" key="3">
    <source>
        <dbReference type="Google" id="ProtNLM"/>
    </source>
</evidence>
<name>A0A9W6B7D6_9FLAO</name>
<dbReference type="RefSeq" id="WP_281755082.1">
    <property type="nucleotide sequence ID" value="NZ_BRVP01000015.1"/>
</dbReference>
<gene>
    <name evidence="1" type="ORF">NBRC110019_22170</name>
</gene>
<evidence type="ECO:0000313" key="2">
    <source>
        <dbReference type="Proteomes" id="UP001143545"/>
    </source>
</evidence>
<keyword evidence="2" id="KW-1185">Reference proteome</keyword>